<organism evidence="1 2">
    <name type="scientific">Dreissena polymorpha</name>
    <name type="common">Zebra mussel</name>
    <name type="synonym">Mytilus polymorpha</name>
    <dbReference type="NCBI Taxonomy" id="45954"/>
    <lineage>
        <taxon>Eukaryota</taxon>
        <taxon>Metazoa</taxon>
        <taxon>Spiralia</taxon>
        <taxon>Lophotrochozoa</taxon>
        <taxon>Mollusca</taxon>
        <taxon>Bivalvia</taxon>
        <taxon>Autobranchia</taxon>
        <taxon>Heteroconchia</taxon>
        <taxon>Euheterodonta</taxon>
        <taxon>Imparidentia</taxon>
        <taxon>Neoheterodontei</taxon>
        <taxon>Myida</taxon>
        <taxon>Dreissenoidea</taxon>
        <taxon>Dreissenidae</taxon>
        <taxon>Dreissena</taxon>
    </lineage>
</organism>
<dbReference type="Proteomes" id="UP000828390">
    <property type="component" value="Unassembled WGS sequence"/>
</dbReference>
<reference evidence="1" key="2">
    <citation type="submission" date="2020-11" db="EMBL/GenBank/DDBJ databases">
        <authorList>
            <person name="McCartney M.A."/>
            <person name="Auch B."/>
            <person name="Kono T."/>
            <person name="Mallez S."/>
            <person name="Becker A."/>
            <person name="Gohl D.M."/>
            <person name="Silverstein K.A.T."/>
            <person name="Koren S."/>
            <person name="Bechman K.B."/>
            <person name="Herman A."/>
            <person name="Abrahante J.E."/>
            <person name="Garbe J."/>
        </authorList>
    </citation>
    <scope>NUCLEOTIDE SEQUENCE</scope>
    <source>
        <strain evidence="1">Duluth1</strain>
        <tissue evidence="1">Whole animal</tissue>
    </source>
</reference>
<accession>A0A9D4HVR3</accession>
<comment type="caution">
    <text evidence="1">The sequence shown here is derived from an EMBL/GenBank/DDBJ whole genome shotgun (WGS) entry which is preliminary data.</text>
</comment>
<reference evidence="1" key="1">
    <citation type="journal article" date="2019" name="bioRxiv">
        <title>The Genome of the Zebra Mussel, Dreissena polymorpha: A Resource for Invasive Species Research.</title>
        <authorList>
            <person name="McCartney M.A."/>
            <person name="Auch B."/>
            <person name="Kono T."/>
            <person name="Mallez S."/>
            <person name="Zhang Y."/>
            <person name="Obille A."/>
            <person name="Becker A."/>
            <person name="Abrahante J.E."/>
            <person name="Garbe J."/>
            <person name="Badalamenti J.P."/>
            <person name="Herman A."/>
            <person name="Mangelson H."/>
            <person name="Liachko I."/>
            <person name="Sullivan S."/>
            <person name="Sone E.D."/>
            <person name="Koren S."/>
            <person name="Silverstein K.A.T."/>
            <person name="Beckman K.B."/>
            <person name="Gohl D.M."/>
        </authorList>
    </citation>
    <scope>NUCLEOTIDE SEQUENCE</scope>
    <source>
        <strain evidence="1">Duluth1</strain>
        <tissue evidence="1">Whole animal</tissue>
    </source>
</reference>
<dbReference type="AlphaFoldDB" id="A0A9D4HVR3"/>
<evidence type="ECO:0000313" key="2">
    <source>
        <dbReference type="Proteomes" id="UP000828390"/>
    </source>
</evidence>
<dbReference type="EMBL" id="JAIWYP010000011">
    <property type="protein sequence ID" value="KAH3734604.1"/>
    <property type="molecule type" value="Genomic_DNA"/>
</dbReference>
<evidence type="ECO:0000313" key="1">
    <source>
        <dbReference type="EMBL" id="KAH3734604.1"/>
    </source>
</evidence>
<keyword evidence="2" id="KW-1185">Reference proteome</keyword>
<sequence length="131" mass="14719">MARKVAEFIDDVNHEMEPTPAAIPMAVPAELDVVPKKGDFVAAVYEGVWNVGKVLKVDESDGDAKISFMKKARGSTSVEKFKWPQPPDKIWVKFNEILCNVNELEPVGKSGREFKLGEDDHELICQIFQMK</sequence>
<proteinExistence type="predicted"/>
<gene>
    <name evidence="1" type="ORF">DPMN_041043</name>
</gene>
<protein>
    <submittedName>
        <fullName evidence="1">Uncharacterized protein</fullName>
    </submittedName>
</protein>
<name>A0A9D4HVR3_DREPO</name>